<evidence type="ECO:0000256" key="4">
    <source>
        <dbReference type="SAM" id="Phobius"/>
    </source>
</evidence>
<keyword evidence="4" id="KW-1133">Transmembrane helix</keyword>
<dbReference type="PROSITE" id="PS00280">
    <property type="entry name" value="BPTI_KUNITZ_1"/>
    <property type="match status" value="1"/>
</dbReference>
<dbReference type="AlphaFoldDB" id="A0A016USW6"/>
<accession>A0A016USW6</accession>
<evidence type="ECO:0000256" key="2">
    <source>
        <dbReference type="ARBA" id="ARBA00022900"/>
    </source>
</evidence>
<dbReference type="GO" id="GO:0004867">
    <property type="term" value="F:serine-type endopeptidase inhibitor activity"/>
    <property type="evidence" value="ECO:0007669"/>
    <property type="project" value="UniProtKB-KW"/>
</dbReference>
<keyword evidence="3" id="KW-1015">Disulfide bond</keyword>
<evidence type="ECO:0000313" key="7">
    <source>
        <dbReference type="Proteomes" id="UP000024635"/>
    </source>
</evidence>
<comment type="caution">
    <text evidence="6">The sequence shown here is derived from an EMBL/GenBank/DDBJ whole genome shotgun (WGS) entry which is preliminary data.</text>
</comment>
<gene>
    <name evidence="6" type="primary">Acey_s0030.g2124</name>
    <name evidence="6" type="ORF">Y032_0030g2124</name>
</gene>
<feature type="domain" description="BPTI/Kunitz inhibitor" evidence="5">
    <location>
        <begin position="48"/>
        <end position="98"/>
    </location>
</feature>
<name>A0A016USW6_9BILA</name>
<keyword evidence="4" id="KW-0812">Transmembrane</keyword>
<dbReference type="InterPro" id="IPR036880">
    <property type="entry name" value="Kunitz_BPTI_sf"/>
</dbReference>
<dbReference type="GO" id="GO:0005615">
    <property type="term" value="C:extracellular space"/>
    <property type="evidence" value="ECO:0007669"/>
    <property type="project" value="TreeGrafter"/>
</dbReference>
<dbReference type="SMART" id="SM00131">
    <property type="entry name" value="KU"/>
    <property type="match status" value="1"/>
</dbReference>
<evidence type="ECO:0000256" key="1">
    <source>
        <dbReference type="ARBA" id="ARBA00022690"/>
    </source>
</evidence>
<keyword evidence="7" id="KW-1185">Reference proteome</keyword>
<keyword evidence="2" id="KW-0722">Serine protease inhibitor</keyword>
<protein>
    <recommendedName>
        <fullName evidence="5">BPTI/Kunitz inhibitor domain-containing protein</fullName>
    </recommendedName>
</protein>
<keyword evidence="4" id="KW-0472">Membrane</keyword>
<dbReference type="EMBL" id="JARK01001366">
    <property type="protein sequence ID" value="EYC17543.1"/>
    <property type="molecule type" value="Genomic_DNA"/>
</dbReference>
<dbReference type="InterPro" id="IPR020901">
    <property type="entry name" value="Prtase_inh_Kunz-CS"/>
</dbReference>
<dbReference type="PANTHER" id="PTHR10083:SF374">
    <property type="entry name" value="BPTI_KUNITZ INHIBITOR DOMAIN-CONTAINING PROTEIN"/>
    <property type="match status" value="1"/>
</dbReference>
<dbReference type="CDD" id="cd00109">
    <property type="entry name" value="Kunitz-type"/>
    <property type="match status" value="1"/>
</dbReference>
<feature type="transmembrane region" description="Helical" evidence="4">
    <location>
        <begin position="20"/>
        <end position="44"/>
    </location>
</feature>
<dbReference type="InterPro" id="IPR050098">
    <property type="entry name" value="TFPI/VKTCI-like"/>
</dbReference>
<dbReference type="InterPro" id="IPR002223">
    <property type="entry name" value="Kunitz_BPTI"/>
</dbReference>
<dbReference type="PROSITE" id="PS50279">
    <property type="entry name" value="BPTI_KUNITZ_2"/>
    <property type="match status" value="1"/>
</dbReference>
<sequence>MNDFAEESLELTYKSSLFVISALTMRIVPLLFALLYVSCVIAILPPYCRFPKAIGKCNQVMWRYGYDTREKRCVPFVYSGCGGNVNNYSNMLQCRIACEFVKFNANQ</sequence>
<dbReference type="Pfam" id="PF00014">
    <property type="entry name" value="Kunitz_BPTI"/>
    <property type="match status" value="1"/>
</dbReference>
<evidence type="ECO:0000313" key="6">
    <source>
        <dbReference type="EMBL" id="EYC17543.1"/>
    </source>
</evidence>
<dbReference type="PRINTS" id="PR00759">
    <property type="entry name" value="BASICPTASE"/>
</dbReference>
<keyword evidence="1" id="KW-0646">Protease inhibitor</keyword>
<reference evidence="7" key="1">
    <citation type="journal article" date="2015" name="Nat. Genet.">
        <title>The genome and transcriptome of the zoonotic hookworm Ancylostoma ceylanicum identify infection-specific gene families.</title>
        <authorList>
            <person name="Schwarz E.M."/>
            <person name="Hu Y."/>
            <person name="Antoshechkin I."/>
            <person name="Miller M.M."/>
            <person name="Sternberg P.W."/>
            <person name="Aroian R.V."/>
        </authorList>
    </citation>
    <scope>NUCLEOTIDE SEQUENCE</scope>
    <source>
        <strain evidence="7">HY135</strain>
    </source>
</reference>
<dbReference type="Gene3D" id="4.10.410.10">
    <property type="entry name" value="Pancreatic trypsin inhibitor Kunitz domain"/>
    <property type="match status" value="1"/>
</dbReference>
<proteinExistence type="predicted"/>
<organism evidence="6 7">
    <name type="scientific">Ancylostoma ceylanicum</name>
    <dbReference type="NCBI Taxonomy" id="53326"/>
    <lineage>
        <taxon>Eukaryota</taxon>
        <taxon>Metazoa</taxon>
        <taxon>Ecdysozoa</taxon>
        <taxon>Nematoda</taxon>
        <taxon>Chromadorea</taxon>
        <taxon>Rhabditida</taxon>
        <taxon>Rhabditina</taxon>
        <taxon>Rhabditomorpha</taxon>
        <taxon>Strongyloidea</taxon>
        <taxon>Ancylostomatidae</taxon>
        <taxon>Ancylostomatinae</taxon>
        <taxon>Ancylostoma</taxon>
    </lineage>
</organism>
<dbReference type="Proteomes" id="UP000024635">
    <property type="component" value="Unassembled WGS sequence"/>
</dbReference>
<evidence type="ECO:0000256" key="3">
    <source>
        <dbReference type="ARBA" id="ARBA00023157"/>
    </source>
</evidence>
<dbReference type="SUPFAM" id="SSF57362">
    <property type="entry name" value="BPTI-like"/>
    <property type="match status" value="1"/>
</dbReference>
<evidence type="ECO:0000259" key="5">
    <source>
        <dbReference type="PROSITE" id="PS50279"/>
    </source>
</evidence>
<dbReference type="PANTHER" id="PTHR10083">
    <property type="entry name" value="KUNITZ-TYPE PROTEASE INHIBITOR-RELATED"/>
    <property type="match status" value="1"/>
</dbReference>
<dbReference type="OrthoDB" id="4473401at2759"/>